<proteinExistence type="inferred from homology"/>
<dbReference type="InterPro" id="IPR003658">
    <property type="entry name" value="Anti-sigma_ant"/>
</dbReference>
<evidence type="ECO:0000313" key="6">
    <source>
        <dbReference type="Proteomes" id="UP001501509"/>
    </source>
</evidence>
<dbReference type="CDD" id="cd07043">
    <property type="entry name" value="STAS_anti-anti-sigma_factors"/>
    <property type="match status" value="1"/>
</dbReference>
<evidence type="ECO:0000313" key="5">
    <source>
        <dbReference type="EMBL" id="GAA2637003.1"/>
    </source>
</evidence>
<dbReference type="EMBL" id="BAAATD010000021">
    <property type="protein sequence ID" value="GAA2637003.1"/>
    <property type="molecule type" value="Genomic_DNA"/>
</dbReference>
<dbReference type="Gene3D" id="3.30.750.24">
    <property type="entry name" value="STAS domain"/>
    <property type="match status" value="1"/>
</dbReference>
<dbReference type="PANTHER" id="PTHR33495">
    <property type="entry name" value="ANTI-SIGMA FACTOR ANTAGONIST TM_1081-RELATED-RELATED"/>
    <property type="match status" value="1"/>
</dbReference>
<dbReference type="InterPro" id="IPR002645">
    <property type="entry name" value="STAS_dom"/>
</dbReference>
<name>A0ABN3QWH9_9ACTN</name>
<accession>A0ABN3QWH9</accession>
<dbReference type="Pfam" id="PF01740">
    <property type="entry name" value="STAS"/>
    <property type="match status" value="1"/>
</dbReference>
<dbReference type="NCBIfam" id="TIGR00377">
    <property type="entry name" value="ant_ant_sig"/>
    <property type="match status" value="1"/>
</dbReference>
<dbReference type="SUPFAM" id="SSF52091">
    <property type="entry name" value="SpoIIaa-like"/>
    <property type="match status" value="1"/>
</dbReference>
<feature type="region of interest" description="Disordered" evidence="3">
    <location>
        <begin position="1"/>
        <end position="23"/>
    </location>
</feature>
<dbReference type="RefSeq" id="WP_344548953.1">
    <property type="nucleotide sequence ID" value="NZ_BAAATD010000021.1"/>
</dbReference>
<dbReference type="PROSITE" id="PS50801">
    <property type="entry name" value="STAS"/>
    <property type="match status" value="1"/>
</dbReference>
<comment type="caution">
    <text evidence="5">The sequence shown here is derived from an EMBL/GenBank/DDBJ whole genome shotgun (WGS) entry which is preliminary data.</text>
</comment>
<sequence>MTTPSGAAPLNPPPAGGRARRPWQPQPLLTITSGRHGQWYTLILNGELDVASAPDLQSALDHPLATMAPPYVALDLAALSFCDSSGLNTILRGWRGAAREGGELILLRPHARVTALLRLTGLDQRLTVAPHLNEPSG</sequence>
<dbReference type="Proteomes" id="UP001501509">
    <property type="component" value="Unassembled WGS sequence"/>
</dbReference>
<evidence type="ECO:0000256" key="3">
    <source>
        <dbReference type="SAM" id="MobiDB-lite"/>
    </source>
</evidence>
<comment type="similarity">
    <text evidence="1 2">Belongs to the anti-sigma-factor antagonist family.</text>
</comment>
<dbReference type="InterPro" id="IPR036513">
    <property type="entry name" value="STAS_dom_sf"/>
</dbReference>
<evidence type="ECO:0000256" key="1">
    <source>
        <dbReference type="ARBA" id="ARBA00009013"/>
    </source>
</evidence>
<dbReference type="PANTHER" id="PTHR33495:SF2">
    <property type="entry name" value="ANTI-SIGMA FACTOR ANTAGONIST TM_1081-RELATED"/>
    <property type="match status" value="1"/>
</dbReference>
<reference evidence="5 6" key="1">
    <citation type="journal article" date="2019" name="Int. J. Syst. Evol. Microbiol.">
        <title>The Global Catalogue of Microorganisms (GCM) 10K type strain sequencing project: providing services to taxonomists for standard genome sequencing and annotation.</title>
        <authorList>
            <consortium name="The Broad Institute Genomics Platform"/>
            <consortium name="The Broad Institute Genome Sequencing Center for Infectious Disease"/>
            <person name="Wu L."/>
            <person name="Ma J."/>
        </authorList>
    </citation>
    <scope>NUCLEOTIDE SEQUENCE [LARGE SCALE GENOMIC DNA]</scope>
    <source>
        <strain evidence="5 6">JCM 6833</strain>
    </source>
</reference>
<gene>
    <name evidence="5" type="ORF">GCM10010411_90460</name>
</gene>
<evidence type="ECO:0000259" key="4">
    <source>
        <dbReference type="PROSITE" id="PS50801"/>
    </source>
</evidence>
<keyword evidence="6" id="KW-1185">Reference proteome</keyword>
<protein>
    <recommendedName>
        <fullName evidence="2">Anti-sigma factor antagonist</fullName>
    </recommendedName>
</protein>
<feature type="domain" description="STAS" evidence="4">
    <location>
        <begin position="42"/>
        <end position="137"/>
    </location>
</feature>
<organism evidence="5 6">
    <name type="scientific">Actinomadura fulvescens</name>
    <dbReference type="NCBI Taxonomy" id="46160"/>
    <lineage>
        <taxon>Bacteria</taxon>
        <taxon>Bacillati</taxon>
        <taxon>Actinomycetota</taxon>
        <taxon>Actinomycetes</taxon>
        <taxon>Streptosporangiales</taxon>
        <taxon>Thermomonosporaceae</taxon>
        <taxon>Actinomadura</taxon>
    </lineage>
</organism>
<evidence type="ECO:0000256" key="2">
    <source>
        <dbReference type="RuleBase" id="RU003749"/>
    </source>
</evidence>